<accession>A0ACC2D0B2</accession>
<dbReference type="EMBL" id="CM055099">
    <property type="protein sequence ID" value="KAJ7547701.1"/>
    <property type="molecule type" value="Genomic_DNA"/>
</dbReference>
<dbReference type="Proteomes" id="UP001162992">
    <property type="component" value="Chromosome 8"/>
</dbReference>
<proteinExistence type="predicted"/>
<organism evidence="1 2">
    <name type="scientific">Diphasiastrum complanatum</name>
    <name type="common">Issler's clubmoss</name>
    <name type="synonym">Lycopodium complanatum</name>
    <dbReference type="NCBI Taxonomy" id="34168"/>
    <lineage>
        <taxon>Eukaryota</taxon>
        <taxon>Viridiplantae</taxon>
        <taxon>Streptophyta</taxon>
        <taxon>Embryophyta</taxon>
        <taxon>Tracheophyta</taxon>
        <taxon>Lycopodiopsida</taxon>
        <taxon>Lycopodiales</taxon>
        <taxon>Lycopodiaceae</taxon>
        <taxon>Lycopodioideae</taxon>
        <taxon>Diphasiastrum</taxon>
    </lineage>
</organism>
<reference evidence="2" key="1">
    <citation type="journal article" date="2024" name="Proc. Natl. Acad. Sci. U.S.A.">
        <title>Extraordinary preservation of gene collinearity over three hundred million years revealed in homosporous lycophytes.</title>
        <authorList>
            <person name="Li C."/>
            <person name="Wickell D."/>
            <person name="Kuo L.Y."/>
            <person name="Chen X."/>
            <person name="Nie B."/>
            <person name="Liao X."/>
            <person name="Peng D."/>
            <person name="Ji J."/>
            <person name="Jenkins J."/>
            <person name="Williams M."/>
            <person name="Shu S."/>
            <person name="Plott C."/>
            <person name="Barry K."/>
            <person name="Rajasekar S."/>
            <person name="Grimwood J."/>
            <person name="Han X."/>
            <person name="Sun S."/>
            <person name="Hou Z."/>
            <person name="He W."/>
            <person name="Dai G."/>
            <person name="Sun C."/>
            <person name="Schmutz J."/>
            <person name="Leebens-Mack J.H."/>
            <person name="Li F.W."/>
            <person name="Wang L."/>
        </authorList>
    </citation>
    <scope>NUCLEOTIDE SEQUENCE [LARGE SCALE GENOMIC DNA]</scope>
    <source>
        <strain evidence="2">cv. PW_Plant_1</strain>
    </source>
</reference>
<gene>
    <name evidence="1" type="ORF">O6H91_08G099500</name>
</gene>
<comment type="caution">
    <text evidence="1">The sequence shown here is derived from an EMBL/GenBank/DDBJ whole genome shotgun (WGS) entry which is preliminary data.</text>
</comment>
<protein>
    <submittedName>
        <fullName evidence="1">Uncharacterized protein</fullName>
    </submittedName>
</protein>
<evidence type="ECO:0000313" key="1">
    <source>
        <dbReference type="EMBL" id="KAJ7547701.1"/>
    </source>
</evidence>
<sequence>MVHGGNEEDVIWPTKNRFSHFPPKSPVPSAGSLNLDSCAGGFFLSNENHKGERQAQNKDAYLPVEPPWLNELLDSPKLSITKFSHRRSASDTMAFHAYPTSLSRIDEAEDEDVLAHTCTRLRCFLDCDHLDEGGSGITHPHLAALESKSKIDQILITQSLHTTQISDLCSLFQRWRLGDSVAKLSTSTGTSLDDGGLGVYRDNAAPLAGWRFVNTGLALNSIKECKTCDDYSNPSSAPLNFVQDSEPQQVRKHSGQRSRVRKLQYIAELESHVNSLQAEVSALAPQVAFLDHQRGILIAENKALKKKLLTLTKDGQYKNAHVEVLRSEVQRCKLLFQQQKKQALPRLHPQAAVSRAYDSDQHIERMKPAVSDTCLKFPLGPHHHGVSYPIEGFVKGKPVIKKNCMPSSCTRAGNGKSWDAQINGGVLLPEFMIRNA</sequence>
<keyword evidence="2" id="KW-1185">Reference proteome</keyword>
<name>A0ACC2D0B2_DIPCM</name>
<evidence type="ECO:0000313" key="2">
    <source>
        <dbReference type="Proteomes" id="UP001162992"/>
    </source>
</evidence>